<evidence type="ECO:0000256" key="2">
    <source>
        <dbReference type="SAM" id="MobiDB-lite"/>
    </source>
</evidence>
<evidence type="ECO:0000313" key="4">
    <source>
        <dbReference type="Proteomes" id="UP000325780"/>
    </source>
</evidence>
<dbReference type="Proteomes" id="UP000325780">
    <property type="component" value="Unassembled WGS sequence"/>
</dbReference>
<evidence type="ECO:0000313" key="3">
    <source>
        <dbReference type="EMBL" id="KAE8147092.1"/>
    </source>
</evidence>
<keyword evidence="4" id="KW-1185">Reference proteome</keyword>
<dbReference type="OrthoDB" id="425925at2759"/>
<dbReference type="InterPro" id="IPR027267">
    <property type="entry name" value="AH/BAR_dom_sf"/>
</dbReference>
<reference evidence="3 4" key="1">
    <citation type="submission" date="2019-04" db="EMBL/GenBank/DDBJ databases">
        <title>Friends and foes A comparative genomics study of 23 Aspergillus species from section Flavi.</title>
        <authorList>
            <consortium name="DOE Joint Genome Institute"/>
            <person name="Kjaerbolling I."/>
            <person name="Vesth T."/>
            <person name="Frisvad J.C."/>
            <person name="Nybo J.L."/>
            <person name="Theobald S."/>
            <person name="Kildgaard S."/>
            <person name="Isbrandt T."/>
            <person name="Kuo A."/>
            <person name="Sato A."/>
            <person name="Lyhne E.K."/>
            <person name="Kogle M.E."/>
            <person name="Wiebenga A."/>
            <person name="Kun R.S."/>
            <person name="Lubbers R.J."/>
            <person name="Makela M.R."/>
            <person name="Barry K."/>
            <person name="Chovatia M."/>
            <person name="Clum A."/>
            <person name="Daum C."/>
            <person name="Haridas S."/>
            <person name="He G."/>
            <person name="LaButti K."/>
            <person name="Lipzen A."/>
            <person name="Mondo S."/>
            <person name="Riley R."/>
            <person name="Salamov A."/>
            <person name="Simmons B.A."/>
            <person name="Magnuson J.K."/>
            <person name="Henrissat B."/>
            <person name="Mortensen U.H."/>
            <person name="Larsen T.O."/>
            <person name="Devries R.P."/>
            <person name="Grigoriev I.V."/>
            <person name="Machida M."/>
            <person name="Baker S.E."/>
            <person name="Andersen M.R."/>
        </authorList>
    </citation>
    <scope>NUCLEOTIDE SEQUENCE [LARGE SCALE GENOMIC DNA]</scope>
    <source>
        <strain evidence="3 4">IBT 18842</strain>
    </source>
</reference>
<feature type="compositionally biased region" description="Basic and acidic residues" evidence="2">
    <location>
        <begin position="44"/>
        <end position="80"/>
    </location>
</feature>
<evidence type="ECO:0000256" key="1">
    <source>
        <dbReference type="SAM" id="Coils"/>
    </source>
</evidence>
<dbReference type="AlphaFoldDB" id="A0A5N6TL68"/>
<feature type="compositionally biased region" description="Basic and acidic residues" evidence="2">
    <location>
        <begin position="197"/>
        <end position="207"/>
    </location>
</feature>
<feature type="compositionally biased region" description="Basic and acidic residues" evidence="2">
    <location>
        <begin position="27"/>
        <end position="36"/>
    </location>
</feature>
<accession>A0A5N6TL68</accession>
<dbReference type="SUPFAM" id="SSF103657">
    <property type="entry name" value="BAR/IMD domain-like"/>
    <property type="match status" value="1"/>
</dbReference>
<keyword evidence="1" id="KW-0175">Coiled coil</keyword>
<feature type="region of interest" description="Disordered" evidence="2">
    <location>
        <begin position="1"/>
        <end position="98"/>
    </location>
</feature>
<feature type="coiled-coil region" evidence="1">
    <location>
        <begin position="98"/>
        <end position="171"/>
    </location>
</feature>
<feature type="region of interest" description="Disordered" evidence="2">
    <location>
        <begin position="179"/>
        <end position="207"/>
    </location>
</feature>
<proteinExistence type="predicted"/>
<gene>
    <name evidence="3" type="ORF">BDV25DRAFT_40355</name>
</gene>
<dbReference type="EMBL" id="ML742226">
    <property type="protein sequence ID" value="KAE8147092.1"/>
    <property type="molecule type" value="Genomic_DNA"/>
</dbReference>
<protein>
    <submittedName>
        <fullName evidence="3">Uncharacterized protein</fullName>
    </submittedName>
</protein>
<organism evidence="3 4">
    <name type="scientific">Aspergillus avenaceus</name>
    <dbReference type="NCBI Taxonomy" id="36643"/>
    <lineage>
        <taxon>Eukaryota</taxon>
        <taxon>Fungi</taxon>
        <taxon>Dikarya</taxon>
        <taxon>Ascomycota</taxon>
        <taxon>Pezizomycotina</taxon>
        <taxon>Eurotiomycetes</taxon>
        <taxon>Eurotiomycetidae</taxon>
        <taxon>Eurotiales</taxon>
        <taxon>Aspergillaceae</taxon>
        <taxon>Aspergillus</taxon>
        <taxon>Aspergillus subgen. Circumdati</taxon>
    </lineage>
</organism>
<name>A0A5N6TL68_ASPAV</name>
<sequence length="207" mass="23385">MPEAGGTPRNKKKNKGSAKALDEDDANHDASFKKQAEQSPNSHFIEEEATREKHDTMTDENKGHTKDTPITHPNDDRQIYTEDGGNAVHRMPGSPQDALQAKERFDALVRDRDSLRAEVIDMRKTLEGIQLKHRADMEALQQKVDDTESKKEHAESQFQKLLERVNTIKSQLGERLKEDAVGGAYPSEGKNRRAGRTKFDIGRRPTD</sequence>